<evidence type="ECO:0000256" key="3">
    <source>
        <dbReference type="ARBA" id="ARBA00023163"/>
    </source>
</evidence>
<dbReference type="SMART" id="SM00421">
    <property type="entry name" value="HTH_LUXR"/>
    <property type="match status" value="1"/>
</dbReference>
<evidence type="ECO:0000256" key="1">
    <source>
        <dbReference type="ARBA" id="ARBA00023015"/>
    </source>
</evidence>
<accession>A0ABT9M166</accession>
<dbReference type="CDD" id="cd06170">
    <property type="entry name" value="LuxR_C_like"/>
    <property type="match status" value="1"/>
</dbReference>
<dbReference type="InterPro" id="IPR029016">
    <property type="entry name" value="GAF-like_dom_sf"/>
</dbReference>
<keyword evidence="1" id="KW-0805">Transcription regulation</keyword>
<evidence type="ECO:0000313" key="5">
    <source>
        <dbReference type="EMBL" id="MDP9749858.1"/>
    </source>
</evidence>
<dbReference type="Gene3D" id="3.30.450.40">
    <property type="match status" value="1"/>
</dbReference>
<dbReference type="Gene3D" id="1.10.10.10">
    <property type="entry name" value="Winged helix-like DNA-binding domain superfamily/Winged helix DNA-binding domain"/>
    <property type="match status" value="1"/>
</dbReference>
<dbReference type="PANTHER" id="PTHR44688">
    <property type="entry name" value="DNA-BINDING TRANSCRIPTIONAL ACTIVATOR DEVR_DOSR"/>
    <property type="match status" value="1"/>
</dbReference>
<keyword evidence="2" id="KW-0238">DNA-binding</keyword>
<reference evidence="5 6" key="1">
    <citation type="submission" date="2023-07" db="EMBL/GenBank/DDBJ databases">
        <title>Genomic Encyclopedia of Type Strains, Phase IV (KMG-IV): sequencing the most valuable type-strain genomes for metagenomic binning, comparative biology and taxonomic classification.</title>
        <authorList>
            <person name="Goeker M."/>
        </authorList>
    </citation>
    <scope>NUCLEOTIDE SEQUENCE [LARGE SCALE GENOMIC DNA]</scope>
    <source>
        <strain evidence="5 6">DSM 25963</strain>
    </source>
</reference>
<proteinExistence type="predicted"/>
<dbReference type="InterPro" id="IPR000792">
    <property type="entry name" value="Tscrpt_reg_LuxR_C"/>
</dbReference>
<keyword evidence="6" id="KW-1185">Reference proteome</keyword>
<dbReference type="EMBL" id="JAURUP010000002">
    <property type="protein sequence ID" value="MDP9749858.1"/>
    <property type="molecule type" value="Genomic_DNA"/>
</dbReference>
<gene>
    <name evidence="5" type="ORF">J2S24_000322</name>
</gene>
<feature type="domain" description="HTH luxR-type" evidence="4">
    <location>
        <begin position="188"/>
        <end position="253"/>
    </location>
</feature>
<dbReference type="PANTHER" id="PTHR44688:SF16">
    <property type="entry name" value="DNA-BINDING TRANSCRIPTIONAL ACTIVATOR DEVR_DOSR"/>
    <property type="match status" value="1"/>
</dbReference>
<dbReference type="RefSeq" id="WP_028992203.1">
    <property type="nucleotide sequence ID" value="NZ_JAURUP010000002.1"/>
</dbReference>
<organism evidence="5 6">
    <name type="scientific">Thermoanaerobacter pentosaceus</name>
    <dbReference type="NCBI Taxonomy" id="694059"/>
    <lineage>
        <taxon>Bacteria</taxon>
        <taxon>Bacillati</taxon>
        <taxon>Bacillota</taxon>
        <taxon>Clostridia</taxon>
        <taxon>Thermoanaerobacterales</taxon>
        <taxon>Thermoanaerobacteraceae</taxon>
        <taxon>Thermoanaerobacter</taxon>
    </lineage>
</organism>
<dbReference type="InterPro" id="IPR036388">
    <property type="entry name" value="WH-like_DNA-bd_sf"/>
</dbReference>
<dbReference type="PROSITE" id="PS50043">
    <property type="entry name" value="HTH_LUXR_2"/>
    <property type="match status" value="1"/>
</dbReference>
<evidence type="ECO:0000313" key="6">
    <source>
        <dbReference type="Proteomes" id="UP001223886"/>
    </source>
</evidence>
<dbReference type="Proteomes" id="UP001223886">
    <property type="component" value="Unassembled WGS sequence"/>
</dbReference>
<sequence length="256" mass="29952">MGDSKSNEILFSQKKCLGIGLTKSIAAPLIFLKEEELRITLKNNKRLINAFRKCVNRAYNQFKKKKYIFLLVDIEGYLLDIIYDKRVYKNIDNLGIREGTSFKEESCGTNAISLAMKLKDTVYLKPEEHYCDIFKRWYCIAMPLNVDNEVIGYLDISIIGHEMAEEMLVLIELLAYRIVDEYKREEVRQENLEELTNKQIEIIKLCANGYKEMAISRELGIKPETIKYHKKEIVRKLRVKNFQQAIAKAIRLNLID</sequence>
<dbReference type="Pfam" id="PF00196">
    <property type="entry name" value="GerE"/>
    <property type="match status" value="1"/>
</dbReference>
<dbReference type="InterPro" id="IPR016032">
    <property type="entry name" value="Sig_transdc_resp-reg_C-effctor"/>
</dbReference>
<evidence type="ECO:0000256" key="2">
    <source>
        <dbReference type="ARBA" id="ARBA00023125"/>
    </source>
</evidence>
<name>A0ABT9M166_9THEO</name>
<evidence type="ECO:0000259" key="4">
    <source>
        <dbReference type="PROSITE" id="PS50043"/>
    </source>
</evidence>
<dbReference type="PRINTS" id="PR00038">
    <property type="entry name" value="HTHLUXR"/>
</dbReference>
<dbReference type="SUPFAM" id="SSF46894">
    <property type="entry name" value="C-terminal effector domain of the bipartite response regulators"/>
    <property type="match status" value="1"/>
</dbReference>
<protein>
    <submittedName>
        <fullName evidence="5">Transcriptional regulator of acetoin/glycerol metabolism</fullName>
    </submittedName>
</protein>
<comment type="caution">
    <text evidence="5">The sequence shown here is derived from an EMBL/GenBank/DDBJ whole genome shotgun (WGS) entry which is preliminary data.</text>
</comment>
<keyword evidence="3" id="KW-0804">Transcription</keyword>